<dbReference type="PANTHER" id="PTHR37460:SF1">
    <property type="entry name" value="ENDONUCLEASE III"/>
    <property type="match status" value="1"/>
</dbReference>
<evidence type="ECO:0000313" key="1">
    <source>
        <dbReference type="EMBL" id="ACR80285.1"/>
    </source>
</evidence>
<dbReference type="RefSeq" id="WP_015868930.1">
    <property type="nucleotide sequence ID" value="NC_012785.1"/>
</dbReference>
<reference evidence="1 2" key="2">
    <citation type="journal article" date="2011" name="J. Bacteriol.">
        <title>Genome Sequence of Kosmotoga olearia Strain TBF 19.5.1, a Thermophilic Bacterium with a Wide Growth Temperature Range, Isolated from the Troll B Oil Platform in the North Sea.</title>
        <authorList>
            <person name="Swithers K.S."/>
            <person name="Dipippo J.L."/>
            <person name="Bruce D.C."/>
            <person name="Detter C."/>
            <person name="Tapia R."/>
            <person name="Han S."/>
            <person name="Goodwin L.A."/>
            <person name="Han J."/>
            <person name="Woyke T."/>
            <person name="Pitluck S."/>
            <person name="Pennacchio L."/>
            <person name="Nolan M."/>
            <person name="Mikhailova N."/>
            <person name="Land M.L."/>
            <person name="Nesbo C.L."/>
            <person name="Gogarten J.P."/>
            <person name="Noll K.M."/>
        </authorList>
    </citation>
    <scope>NUCLEOTIDE SEQUENCE [LARGE SCALE GENOMIC DNA]</scope>
    <source>
        <strain evidence="2">ATCC BAA-1733 / DSM 21960 / TBF 19.5.1</strain>
    </source>
</reference>
<gene>
    <name evidence="1" type="ordered locus">Kole_1595</name>
</gene>
<reference evidence="1 2" key="1">
    <citation type="submission" date="2009-06" db="EMBL/GenBank/DDBJ databases">
        <title>Complete sequence of Thermotogales bacterium TBF 19.5.1.</title>
        <authorList>
            <consortium name="US DOE Joint Genome Institute"/>
            <person name="Lucas S."/>
            <person name="Copeland A."/>
            <person name="Lapidus A."/>
            <person name="Glavina del Rio T."/>
            <person name="Tice H."/>
            <person name="Bruce D."/>
            <person name="Goodwin L."/>
            <person name="Pitluck S."/>
            <person name="Chertkov O."/>
            <person name="Brettin T."/>
            <person name="Detter J.C."/>
            <person name="Han C."/>
            <person name="Schmutz J."/>
            <person name="Larimer F."/>
            <person name="Land M."/>
            <person name="Hauser L."/>
            <person name="Kyrpides N."/>
            <person name="Ovchinnikova G."/>
            <person name="Noll K."/>
        </authorList>
    </citation>
    <scope>NUCLEOTIDE SEQUENCE [LARGE SCALE GENOMIC DNA]</scope>
    <source>
        <strain evidence="2">ATCC BAA-1733 / DSM 21960 / TBF 19.5.1</strain>
    </source>
</reference>
<dbReference type="AlphaFoldDB" id="C5CF16"/>
<accession>C5CF16</accession>
<evidence type="ECO:0008006" key="3">
    <source>
        <dbReference type="Google" id="ProtNLM"/>
    </source>
</evidence>
<dbReference type="PANTHER" id="PTHR37460">
    <property type="entry name" value="ENDONUCLEASE III"/>
    <property type="match status" value="1"/>
</dbReference>
<proteinExistence type="predicted"/>
<dbReference type="InterPro" id="IPR002837">
    <property type="entry name" value="DUF123"/>
</dbReference>
<sequence>MQVDSNVNLKTKARSWELKPGTYAYIGSGMGGLTSRVKRHLIGGKKNHWHIDFLLPHAKVLGALLLPSNKREEDFWSVFVGEYSVEVVEGFGSSDRDTVTNLYRLKDEELEKMLTNILRKRREIDDCFHE</sequence>
<dbReference type="KEGG" id="kol:Kole_1595"/>
<dbReference type="Pfam" id="PF01986">
    <property type="entry name" value="DUF123"/>
    <property type="match status" value="1"/>
</dbReference>
<dbReference type="HOGENOM" id="CLU_115699_1_0_0"/>
<protein>
    <recommendedName>
        <fullName evidence="3">GIY-YIG domain-containing protein</fullName>
    </recommendedName>
</protein>
<evidence type="ECO:0000313" key="2">
    <source>
        <dbReference type="Proteomes" id="UP000002382"/>
    </source>
</evidence>
<name>C5CF16_KOSOT</name>
<dbReference type="CDD" id="cd10441">
    <property type="entry name" value="GIY-YIG_COG1833"/>
    <property type="match status" value="1"/>
</dbReference>
<dbReference type="Proteomes" id="UP000002382">
    <property type="component" value="Chromosome"/>
</dbReference>
<organism evidence="1 2">
    <name type="scientific">Kosmotoga olearia (strain ATCC BAA-1733 / DSM 21960 / TBF 19.5.1)</name>
    <dbReference type="NCBI Taxonomy" id="521045"/>
    <lineage>
        <taxon>Bacteria</taxon>
        <taxon>Thermotogati</taxon>
        <taxon>Thermotogota</taxon>
        <taxon>Thermotogae</taxon>
        <taxon>Kosmotogales</taxon>
        <taxon>Kosmotogaceae</taxon>
        <taxon>Kosmotoga</taxon>
    </lineage>
</organism>
<dbReference type="eggNOG" id="COG1833">
    <property type="taxonomic scope" value="Bacteria"/>
</dbReference>
<dbReference type="STRING" id="521045.Kole_1595"/>
<dbReference type="EMBL" id="CP001634">
    <property type="protein sequence ID" value="ACR80285.1"/>
    <property type="molecule type" value="Genomic_DNA"/>
</dbReference>
<keyword evidence="2" id="KW-1185">Reference proteome</keyword>
<dbReference type="OrthoDB" id="9802365at2"/>